<dbReference type="OrthoDB" id="572373at2"/>
<name>A0A126ZUQ1_9MICC</name>
<keyword evidence="1" id="KW-0812">Transmembrane</keyword>
<dbReference type="AlphaFoldDB" id="A0A126ZUQ1"/>
<protein>
    <submittedName>
        <fullName evidence="2">Putative membrane protein</fullName>
    </submittedName>
</protein>
<sequence>MSTSVLSNRRTAVQVAATVVGAVFLLVGVLGFIPGITSGSGLGFAGHHSDAYLLGLFQVSVLHNVVHLLFGIAGLALARSAAGSKGFLVWGGAIYLVLFVYGLVFGGESAGNFVPLNAADNGLHLLLGVGMLVIGLVLGRTASRQASAARR</sequence>
<proteinExistence type="predicted"/>
<accession>A0A126ZUQ1</accession>
<feature type="transmembrane region" description="Helical" evidence="1">
    <location>
        <begin position="12"/>
        <end position="33"/>
    </location>
</feature>
<dbReference type="KEGG" id="satk:SA2016_0187"/>
<dbReference type="Proteomes" id="UP000070134">
    <property type="component" value="Chromosome"/>
</dbReference>
<feature type="transmembrane region" description="Helical" evidence="1">
    <location>
        <begin position="125"/>
        <end position="143"/>
    </location>
</feature>
<feature type="transmembrane region" description="Helical" evidence="1">
    <location>
        <begin position="87"/>
        <end position="105"/>
    </location>
</feature>
<keyword evidence="1" id="KW-1133">Transmembrane helix</keyword>
<evidence type="ECO:0000256" key="1">
    <source>
        <dbReference type="SAM" id="Phobius"/>
    </source>
</evidence>
<feature type="transmembrane region" description="Helical" evidence="1">
    <location>
        <begin position="53"/>
        <end position="75"/>
    </location>
</feature>
<dbReference type="RefSeq" id="WP_066494402.1">
    <property type="nucleotide sequence ID" value="NZ_BJMO01000062.1"/>
</dbReference>
<reference evidence="2 3" key="1">
    <citation type="submission" date="2016-02" db="EMBL/GenBank/DDBJ databases">
        <title>Complete genome of Sinomonas atrocyanea KCTC 3377.</title>
        <authorList>
            <person name="Kim K.M."/>
        </authorList>
    </citation>
    <scope>NUCLEOTIDE SEQUENCE [LARGE SCALE GENOMIC DNA]</scope>
    <source>
        <strain evidence="2 3">KCTC 3377</strain>
    </source>
</reference>
<gene>
    <name evidence="2" type="ORF">SA2016_0187</name>
</gene>
<keyword evidence="3" id="KW-1185">Reference proteome</keyword>
<dbReference type="EMBL" id="CP014518">
    <property type="protein sequence ID" value="AMM30888.1"/>
    <property type="molecule type" value="Genomic_DNA"/>
</dbReference>
<dbReference type="PATRIC" id="fig|37927.3.peg.192"/>
<evidence type="ECO:0000313" key="3">
    <source>
        <dbReference type="Proteomes" id="UP000070134"/>
    </source>
</evidence>
<keyword evidence="1" id="KW-0472">Membrane</keyword>
<organism evidence="2 3">
    <name type="scientific">Sinomonas atrocyanea</name>
    <dbReference type="NCBI Taxonomy" id="37927"/>
    <lineage>
        <taxon>Bacteria</taxon>
        <taxon>Bacillati</taxon>
        <taxon>Actinomycetota</taxon>
        <taxon>Actinomycetes</taxon>
        <taxon>Micrococcales</taxon>
        <taxon>Micrococcaceae</taxon>
        <taxon>Sinomonas</taxon>
    </lineage>
</organism>
<dbReference type="Pfam" id="PF14325">
    <property type="entry name" value="DUF4383"/>
    <property type="match status" value="1"/>
</dbReference>
<evidence type="ECO:0000313" key="2">
    <source>
        <dbReference type="EMBL" id="AMM30888.1"/>
    </source>
</evidence>
<dbReference type="STRING" id="37927.SA2016_0187"/>